<dbReference type="EMBL" id="LNYW01000002">
    <property type="protein sequence ID" value="KTD67489.1"/>
    <property type="molecule type" value="Genomic_DNA"/>
</dbReference>
<dbReference type="InterPro" id="IPR011006">
    <property type="entry name" value="CheY-like_superfamily"/>
</dbReference>
<evidence type="ECO:0000313" key="1">
    <source>
        <dbReference type="EMBL" id="KTD67489.1"/>
    </source>
</evidence>
<accession>A0A0W0ZEA0</accession>
<dbReference type="Proteomes" id="UP000054600">
    <property type="component" value="Unassembled WGS sequence"/>
</dbReference>
<proteinExistence type="predicted"/>
<dbReference type="PATRIC" id="fig|1122169.6.peg.21"/>
<dbReference type="SUPFAM" id="SSF52172">
    <property type="entry name" value="CheY-like"/>
    <property type="match status" value="1"/>
</dbReference>
<evidence type="ECO:0000313" key="2">
    <source>
        <dbReference type="Proteomes" id="UP000054600"/>
    </source>
</evidence>
<gene>
    <name evidence="1" type="ORF">Lsha_0020</name>
</gene>
<evidence type="ECO:0008006" key="3">
    <source>
        <dbReference type="Google" id="ProtNLM"/>
    </source>
</evidence>
<dbReference type="RefSeq" id="WP_018576838.1">
    <property type="nucleotide sequence ID" value="NZ_KB892392.1"/>
</dbReference>
<dbReference type="AlphaFoldDB" id="A0A0W0ZEA0"/>
<comment type="caution">
    <text evidence="1">The sequence shown here is derived from an EMBL/GenBank/DDBJ whole genome shotgun (WGS) entry which is preliminary data.</text>
</comment>
<organism evidence="1 2">
    <name type="scientific">Legionella shakespearei DSM 23087</name>
    <dbReference type="NCBI Taxonomy" id="1122169"/>
    <lineage>
        <taxon>Bacteria</taxon>
        <taxon>Pseudomonadati</taxon>
        <taxon>Pseudomonadota</taxon>
        <taxon>Gammaproteobacteria</taxon>
        <taxon>Legionellales</taxon>
        <taxon>Legionellaceae</taxon>
        <taxon>Legionella</taxon>
    </lineage>
</organism>
<keyword evidence="2" id="KW-1185">Reference proteome</keyword>
<name>A0A0W0ZEA0_9GAMM</name>
<sequence length="121" mass="14137">METHIQRPKARILLIDDNPISIELILDLSPHISFQITLIDNLEKLGQLRLTKPYDLILINQATLLQNKYNKIFEQDKNVICYTTVALLNDYMRASSKTGKDTLDKSWVLRSDLYKLMKQFI</sequence>
<reference evidence="1 2" key="1">
    <citation type="submission" date="2015-11" db="EMBL/GenBank/DDBJ databases">
        <title>Genomic analysis of 38 Legionella species identifies large and diverse effector repertoires.</title>
        <authorList>
            <person name="Burstein D."/>
            <person name="Amaro F."/>
            <person name="Zusman T."/>
            <person name="Lifshitz Z."/>
            <person name="Cohen O."/>
            <person name="Gilbert J.A."/>
            <person name="Pupko T."/>
            <person name="Shuman H.A."/>
            <person name="Segal G."/>
        </authorList>
    </citation>
    <scope>NUCLEOTIDE SEQUENCE [LARGE SCALE GENOMIC DNA]</scope>
    <source>
        <strain evidence="1 2">ATCC 49655</strain>
    </source>
</reference>
<protein>
    <recommendedName>
        <fullName evidence="3">Response regulatory domain-containing protein</fullName>
    </recommendedName>
</protein>